<dbReference type="eggNOG" id="ENOG5030VBU">
    <property type="taxonomic scope" value="Bacteria"/>
</dbReference>
<evidence type="ECO:0000256" key="1">
    <source>
        <dbReference type="SAM" id="MobiDB-lite"/>
    </source>
</evidence>
<dbReference type="InterPro" id="IPR043736">
    <property type="entry name" value="DUF5681"/>
</dbReference>
<dbReference type="RefSeq" id="WP_011445112.1">
    <property type="nucleotide sequence ID" value="NC_007794.1"/>
</dbReference>
<organism evidence="3 4">
    <name type="scientific">Novosphingobium aromaticivorans (strain ATCC 700278 / DSM 12444 / CCUG 56034 / CIP 105152 / NBRC 16084 / F199)</name>
    <dbReference type="NCBI Taxonomy" id="279238"/>
    <lineage>
        <taxon>Bacteria</taxon>
        <taxon>Pseudomonadati</taxon>
        <taxon>Pseudomonadota</taxon>
        <taxon>Alphaproteobacteria</taxon>
        <taxon>Sphingomonadales</taxon>
        <taxon>Sphingomonadaceae</taxon>
        <taxon>Novosphingobium</taxon>
    </lineage>
</organism>
<dbReference type="AlphaFoldDB" id="Q2G8C5"/>
<protein>
    <recommendedName>
        <fullName evidence="2">DUF5681 domain-containing protein</fullName>
    </recommendedName>
</protein>
<dbReference type="STRING" id="279238.Saro_1454"/>
<evidence type="ECO:0000259" key="2">
    <source>
        <dbReference type="Pfam" id="PF18932"/>
    </source>
</evidence>
<sequence length="196" mass="21688">MTGDPPGQGETGSAGYRRPPAATRFVKGQSGNPRGRPSGRHRQLPYDTVLGQMVTVREDGRERRVTAAEAFLLQLTRKGLAGDSAAARASLDAIETARAARRARVVQPSRLRVVLMSFGVGTALQHLGMATKRNRLDEKRVRWELKPWIVEAALARMAPRRLDVAQQHEVWANTHRPETVRWPEWWVGRGSGGQGA</sequence>
<evidence type="ECO:0000313" key="4">
    <source>
        <dbReference type="Proteomes" id="UP000009134"/>
    </source>
</evidence>
<keyword evidence="4" id="KW-1185">Reference proteome</keyword>
<name>Q2G8C5_NOVAD</name>
<gene>
    <name evidence="3" type="ordered locus">Saro_1454</name>
</gene>
<proteinExistence type="predicted"/>
<feature type="region of interest" description="Disordered" evidence="1">
    <location>
        <begin position="1"/>
        <end position="45"/>
    </location>
</feature>
<dbReference type="HOGENOM" id="CLU_1439686_0_0_5"/>
<accession>Q2G8C5</accession>
<evidence type="ECO:0000313" key="3">
    <source>
        <dbReference type="EMBL" id="ABD25898.1"/>
    </source>
</evidence>
<dbReference type="KEGG" id="nar:Saro_1454"/>
<dbReference type="EMBL" id="CP000248">
    <property type="protein sequence ID" value="ABD25898.1"/>
    <property type="molecule type" value="Genomic_DNA"/>
</dbReference>
<feature type="domain" description="DUF5681" evidence="2">
    <location>
        <begin position="22"/>
        <end position="97"/>
    </location>
</feature>
<dbReference type="Proteomes" id="UP000009134">
    <property type="component" value="Chromosome"/>
</dbReference>
<reference evidence="4" key="1">
    <citation type="submission" date="2006-01" db="EMBL/GenBank/DDBJ databases">
        <title>Complete sequence of Novosphingobium aromaticivorans DSM 12444.</title>
        <authorList>
            <consortium name="US DOE Joint Genome Institute"/>
            <person name="Copeland A."/>
            <person name="Lucas S."/>
            <person name="Lapidus A."/>
            <person name="Barry K."/>
            <person name="Detter J.C."/>
            <person name="Glavina T."/>
            <person name="Hammon N."/>
            <person name="Israni S."/>
            <person name="Pitluck S."/>
            <person name="Chain P."/>
            <person name="Malfatti S."/>
            <person name="Shin M."/>
            <person name="Vergez L."/>
            <person name="Schmutz J."/>
            <person name="Larimer F."/>
            <person name="Land M."/>
            <person name="Kyrpides N."/>
            <person name="Ivanova N."/>
            <person name="Fredrickson J."/>
            <person name="Balkwill D."/>
            <person name="Romine M.F."/>
            <person name="Richardson P."/>
        </authorList>
    </citation>
    <scope>NUCLEOTIDE SEQUENCE [LARGE SCALE GENOMIC DNA]</scope>
    <source>
        <strain evidence="4">ATCC 700278 / DSM 12444 / CCUG 56034 / CIP 105152 / NBRC 16084 / F199</strain>
    </source>
</reference>
<dbReference type="Pfam" id="PF18932">
    <property type="entry name" value="DUF5681"/>
    <property type="match status" value="1"/>
</dbReference>